<proteinExistence type="predicted"/>
<evidence type="ECO:0000313" key="1">
    <source>
        <dbReference type="EMBL" id="SDK93878.1"/>
    </source>
</evidence>
<organism evidence="1 2">
    <name type="scientific">Maridesulfovibrio ferrireducens</name>
    <dbReference type="NCBI Taxonomy" id="246191"/>
    <lineage>
        <taxon>Bacteria</taxon>
        <taxon>Pseudomonadati</taxon>
        <taxon>Thermodesulfobacteriota</taxon>
        <taxon>Desulfovibrionia</taxon>
        <taxon>Desulfovibrionales</taxon>
        <taxon>Desulfovibrionaceae</taxon>
        <taxon>Maridesulfovibrio</taxon>
    </lineage>
</organism>
<gene>
    <name evidence="1" type="ORF">SAMN05660337_1773</name>
</gene>
<dbReference type="EMBL" id="FNGA01000002">
    <property type="protein sequence ID" value="SDK93878.1"/>
    <property type="molecule type" value="Genomic_DNA"/>
</dbReference>
<dbReference type="AlphaFoldDB" id="A0A1G9FZN7"/>
<sequence length="61" mass="7138">MKIGIKEFMEHIFNPLHIYCRLIDCGLSSRTAKKVARIYELFIFKPTAFCIPAIKHQKQAK</sequence>
<protein>
    <submittedName>
        <fullName evidence="1">Uncharacterized protein</fullName>
    </submittedName>
</protein>
<dbReference type="Proteomes" id="UP000199053">
    <property type="component" value="Unassembled WGS sequence"/>
</dbReference>
<dbReference type="OrthoDB" id="5459982at2"/>
<accession>A0A1G9FZN7</accession>
<name>A0A1G9FZN7_9BACT</name>
<reference evidence="2" key="1">
    <citation type="submission" date="2016-10" db="EMBL/GenBank/DDBJ databases">
        <authorList>
            <person name="Varghese N."/>
            <person name="Submissions S."/>
        </authorList>
    </citation>
    <scope>NUCLEOTIDE SEQUENCE [LARGE SCALE GENOMIC DNA]</scope>
    <source>
        <strain evidence="2">DSM 16995</strain>
    </source>
</reference>
<evidence type="ECO:0000313" key="2">
    <source>
        <dbReference type="Proteomes" id="UP000199053"/>
    </source>
</evidence>
<keyword evidence="2" id="KW-1185">Reference proteome</keyword>